<dbReference type="Proteomes" id="UP001302321">
    <property type="component" value="Unassembled WGS sequence"/>
</dbReference>
<comment type="caution">
    <text evidence="3">The sequence shown here is derived from an EMBL/GenBank/DDBJ whole genome shotgun (WGS) entry which is preliminary data.</text>
</comment>
<proteinExistence type="predicted"/>
<accession>A0AAN6WBK7</accession>
<keyword evidence="4" id="KW-1185">Reference proteome</keyword>
<keyword evidence="2" id="KW-0732">Signal</keyword>
<reference evidence="3" key="1">
    <citation type="journal article" date="2023" name="Mol. Phylogenet. Evol.">
        <title>Genome-scale phylogeny and comparative genomics of the fungal order Sordariales.</title>
        <authorList>
            <person name="Hensen N."/>
            <person name="Bonometti L."/>
            <person name="Westerberg I."/>
            <person name="Brannstrom I.O."/>
            <person name="Guillou S."/>
            <person name="Cros-Aarteil S."/>
            <person name="Calhoun S."/>
            <person name="Haridas S."/>
            <person name="Kuo A."/>
            <person name="Mondo S."/>
            <person name="Pangilinan J."/>
            <person name="Riley R."/>
            <person name="LaButti K."/>
            <person name="Andreopoulos B."/>
            <person name="Lipzen A."/>
            <person name="Chen C."/>
            <person name="Yan M."/>
            <person name="Daum C."/>
            <person name="Ng V."/>
            <person name="Clum A."/>
            <person name="Steindorff A."/>
            <person name="Ohm R.A."/>
            <person name="Martin F."/>
            <person name="Silar P."/>
            <person name="Natvig D.O."/>
            <person name="Lalanne C."/>
            <person name="Gautier V."/>
            <person name="Ament-Velasquez S.L."/>
            <person name="Kruys A."/>
            <person name="Hutchinson M.I."/>
            <person name="Powell A.J."/>
            <person name="Barry K."/>
            <person name="Miller A.N."/>
            <person name="Grigoriev I.V."/>
            <person name="Debuchy R."/>
            <person name="Gladieux P."/>
            <person name="Hiltunen Thoren M."/>
            <person name="Johannesson H."/>
        </authorList>
    </citation>
    <scope>NUCLEOTIDE SEQUENCE</scope>
    <source>
        <strain evidence="3">CBS 892.96</strain>
    </source>
</reference>
<name>A0AAN6WBK7_9PEZI</name>
<protein>
    <submittedName>
        <fullName evidence="3">Uncharacterized protein</fullName>
    </submittedName>
</protein>
<gene>
    <name evidence="3" type="ORF">QBC36DRAFT_289870</name>
</gene>
<evidence type="ECO:0000313" key="3">
    <source>
        <dbReference type="EMBL" id="KAK4177092.1"/>
    </source>
</evidence>
<sequence length="216" mass="23950">MRLSSCLAVSPFVISTGALAAARPPPPPEPQPLVVEPNLIPEELLEPPSEAPIEKQDADQPTSPNPTVYGPFTTDQKPKADCVLVGGMPVDYTWLGMVWKPRFKHSTYMKKLSVVRPKQCIPIMCARSTGGAYWCNDSDLTKTRLWRELAETAGEVFSQCKFGISSSGQMQFDQDSRIIVTHPLGQGCNMRYDATLETRGPYEGTWPEELEDTYVV</sequence>
<dbReference type="EMBL" id="MU866175">
    <property type="protein sequence ID" value="KAK4177092.1"/>
    <property type="molecule type" value="Genomic_DNA"/>
</dbReference>
<evidence type="ECO:0000256" key="2">
    <source>
        <dbReference type="SAM" id="SignalP"/>
    </source>
</evidence>
<reference evidence="3" key="2">
    <citation type="submission" date="2023-05" db="EMBL/GenBank/DDBJ databases">
        <authorList>
            <consortium name="Lawrence Berkeley National Laboratory"/>
            <person name="Steindorff A."/>
            <person name="Hensen N."/>
            <person name="Bonometti L."/>
            <person name="Westerberg I."/>
            <person name="Brannstrom I.O."/>
            <person name="Guillou S."/>
            <person name="Cros-Aarteil S."/>
            <person name="Calhoun S."/>
            <person name="Haridas S."/>
            <person name="Kuo A."/>
            <person name="Mondo S."/>
            <person name="Pangilinan J."/>
            <person name="Riley R."/>
            <person name="Labutti K."/>
            <person name="Andreopoulos B."/>
            <person name="Lipzen A."/>
            <person name="Chen C."/>
            <person name="Yanf M."/>
            <person name="Daum C."/>
            <person name="Ng V."/>
            <person name="Clum A."/>
            <person name="Ohm R."/>
            <person name="Martin F."/>
            <person name="Silar P."/>
            <person name="Natvig D."/>
            <person name="Lalanne C."/>
            <person name="Gautier V."/>
            <person name="Ament-Velasquez S.L."/>
            <person name="Kruys A."/>
            <person name="Hutchinson M.I."/>
            <person name="Powell A.J."/>
            <person name="Barry K."/>
            <person name="Miller A.N."/>
            <person name="Grigoriev I.V."/>
            <person name="Debuchy R."/>
            <person name="Gladieux P."/>
            <person name="Thoren M.H."/>
            <person name="Johannesson H."/>
        </authorList>
    </citation>
    <scope>NUCLEOTIDE SEQUENCE</scope>
    <source>
        <strain evidence="3">CBS 892.96</strain>
    </source>
</reference>
<evidence type="ECO:0000313" key="4">
    <source>
        <dbReference type="Proteomes" id="UP001302321"/>
    </source>
</evidence>
<evidence type="ECO:0000256" key="1">
    <source>
        <dbReference type="SAM" id="MobiDB-lite"/>
    </source>
</evidence>
<feature type="compositionally biased region" description="Low complexity" evidence="1">
    <location>
        <begin position="32"/>
        <end position="48"/>
    </location>
</feature>
<dbReference type="AlphaFoldDB" id="A0AAN6WBK7"/>
<feature type="region of interest" description="Disordered" evidence="1">
    <location>
        <begin position="20"/>
        <end position="70"/>
    </location>
</feature>
<feature type="chain" id="PRO_5042892235" evidence="2">
    <location>
        <begin position="23"/>
        <end position="216"/>
    </location>
</feature>
<organism evidence="3 4">
    <name type="scientific">Triangularia setosa</name>
    <dbReference type="NCBI Taxonomy" id="2587417"/>
    <lineage>
        <taxon>Eukaryota</taxon>
        <taxon>Fungi</taxon>
        <taxon>Dikarya</taxon>
        <taxon>Ascomycota</taxon>
        <taxon>Pezizomycotina</taxon>
        <taxon>Sordariomycetes</taxon>
        <taxon>Sordariomycetidae</taxon>
        <taxon>Sordariales</taxon>
        <taxon>Podosporaceae</taxon>
        <taxon>Triangularia</taxon>
    </lineage>
</organism>
<feature type="signal peptide" evidence="2">
    <location>
        <begin position="1"/>
        <end position="22"/>
    </location>
</feature>